<evidence type="ECO:0000313" key="3">
    <source>
        <dbReference type="Proteomes" id="UP000035721"/>
    </source>
</evidence>
<dbReference type="CDD" id="cd01651">
    <property type="entry name" value="RT_G2_intron"/>
    <property type="match status" value="1"/>
</dbReference>
<name>A0A077LYZ1_9MICO</name>
<dbReference type="GO" id="GO:0003964">
    <property type="term" value="F:RNA-directed DNA polymerase activity"/>
    <property type="evidence" value="ECO:0007669"/>
    <property type="project" value="UniProtKB-EC"/>
</dbReference>
<keyword evidence="2" id="KW-0808">Transferase</keyword>
<proteinExistence type="predicted"/>
<evidence type="ECO:0000259" key="1">
    <source>
        <dbReference type="PROSITE" id="PS50878"/>
    </source>
</evidence>
<comment type="caution">
    <text evidence="2">The sequence shown here is derived from an EMBL/GenBank/DDBJ whole genome shotgun (WGS) entry which is preliminary data.</text>
</comment>
<keyword evidence="2" id="KW-0378">Hydrolase</keyword>
<dbReference type="EMBL" id="CAJB01000339">
    <property type="protein sequence ID" value="CCH79128.1"/>
    <property type="molecule type" value="Genomic_DNA"/>
</dbReference>
<dbReference type="InterPro" id="IPR000477">
    <property type="entry name" value="RT_dom"/>
</dbReference>
<dbReference type="GO" id="GO:0016787">
    <property type="term" value="F:hydrolase activity"/>
    <property type="evidence" value="ECO:0007669"/>
    <property type="project" value="UniProtKB-KW"/>
</dbReference>
<dbReference type="PROSITE" id="PS50878">
    <property type="entry name" value="RT_POL"/>
    <property type="match status" value="1"/>
</dbReference>
<organism evidence="2 3">
    <name type="scientific">Nostocoides japonicum T1-X7</name>
    <dbReference type="NCBI Taxonomy" id="1194083"/>
    <lineage>
        <taxon>Bacteria</taxon>
        <taxon>Bacillati</taxon>
        <taxon>Actinomycetota</taxon>
        <taxon>Actinomycetes</taxon>
        <taxon>Micrococcales</taxon>
        <taxon>Intrasporangiaceae</taxon>
        <taxon>Nostocoides</taxon>
    </lineage>
</organism>
<dbReference type="STRING" id="1194083.BN12_4030003"/>
<dbReference type="Pfam" id="PF00078">
    <property type="entry name" value="RVT_1"/>
    <property type="match status" value="1"/>
</dbReference>
<keyword evidence="3" id="KW-1185">Reference proteome</keyword>
<keyword evidence="2" id="KW-0548">Nucleotidyltransferase</keyword>
<dbReference type="EC" id="2.7.7.49" evidence="2"/>
<dbReference type="InterPro" id="IPR043502">
    <property type="entry name" value="DNA/RNA_pol_sf"/>
</dbReference>
<dbReference type="Proteomes" id="UP000035721">
    <property type="component" value="Unassembled WGS sequence"/>
</dbReference>
<dbReference type="PANTHER" id="PTHR34047">
    <property type="entry name" value="NUCLEAR INTRON MATURASE 1, MITOCHONDRIAL-RELATED"/>
    <property type="match status" value="1"/>
</dbReference>
<dbReference type="SUPFAM" id="SSF56672">
    <property type="entry name" value="DNA/RNA polymerases"/>
    <property type="match status" value="1"/>
</dbReference>
<dbReference type="PANTHER" id="PTHR34047:SF8">
    <property type="entry name" value="PROTEIN YKFC"/>
    <property type="match status" value="1"/>
</dbReference>
<dbReference type="AlphaFoldDB" id="A0A077LYZ1"/>
<gene>
    <name evidence="2" type="ORF">BN12_4030003</name>
</gene>
<sequence length="439" mass="50471">MQSADTVLEVLRERGRRALPLERLYRQLFNEQLFLMAYGRIYANDGAMTPGVDGATPDGMSLDIVRDIIGRLRTQRYRFAPVRRKWTPKKNGTMRPLGLPTWSDKLVGEVVRLLLEAYYEPQFSAMSNGFRPGRGCHTALDEIASTWTGTTWFIEGDIADCFGSLDHEVMIAILAENIHDRRFLDLVRDMLTAGYLEDFTWHATYSGAPQGGVVSPILSNIYLDRLDRLVQDELVPAFTRGDRRHRNPEYANTTRMIGYWKQRGDRHKVATLRGHQQSIPAVDVHDPGYRRLRYIRYADDHLLGFVGPKVEAEQIKDRLAGFLKDTLRLDLSPEKTLITHARTHAARFLGYDITNRHQDTWRRNRRRTLNGTIALNVPLDWVQATCRQYSASRFHDDHCRVQCEPAGRCTCIPRGPTGTQHRRKRRCRSCAGSRIAPRQ</sequence>
<evidence type="ECO:0000313" key="2">
    <source>
        <dbReference type="EMBL" id="CCH79128.1"/>
    </source>
</evidence>
<dbReference type="InterPro" id="IPR051083">
    <property type="entry name" value="GrpII_Intron_Splice-Mob/Def"/>
</dbReference>
<dbReference type="EC" id="3.1.-.-" evidence="2"/>
<feature type="domain" description="Reverse transcriptase" evidence="1">
    <location>
        <begin position="68"/>
        <end position="353"/>
    </location>
</feature>
<accession>A0A077LYZ1</accession>
<reference evidence="2 3" key="1">
    <citation type="journal article" date="2013" name="ISME J.">
        <title>A metabolic model for members of the genus Tetrasphaera involved in enhanced biological phosphorus removal.</title>
        <authorList>
            <person name="Kristiansen R."/>
            <person name="Nguyen H.T.T."/>
            <person name="Saunders A.M."/>
            <person name="Nielsen J.L."/>
            <person name="Wimmer R."/>
            <person name="Le V.Q."/>
            <person name="McIlroy S.J."/>
            <person name="Petrovski S."/>
            <person name="Seviour R.J."/>
            <person name="Calteau A."/>
            <person name="Nielsen K.L."/>
            <person name="Nielsen P.H."/>
        </authorList>
    </citation>
    <scope>NUCLEOTIDE SEQUENCE [LARGE SCALE GENOMIC DNA]</scope>
    <source>
        <strain evidence="2 3">T1-X7</strain>
    </source>
</reference>
<protein>
    <submittedName>
        <fullName evidence="2">Group II intron-encoded protein ltrA</fullName>
        <ecNumber evidence="2">2.7.7.49</ecNumber>
        <ecNumber evidence="2">3.1.-.-</ecNumber>
    </submittedName>
</protein>